<keyword evidence="1" id="KW-0479">Metal-binding</keyword>
<dbReference type="InterPro" id="IPR036056">
    <property type="entry name" value="Fibrinogen-like_C"/>
</dbReference>
<dbReference type="NCBIfam" id="NF040941">
    <property type="entry name" value="GGGWT_bact"/>
    <property type="match status" value="1"/>
</dbReference>
<dbReference type="PANTHER" id="PTHR16146:SF46">
    <property type="entry name" value="INTELECTIN-1A-RELATED"/>
    <property type="match status" value="1"/>
</dbReference>
<dbReference type="GeneID" id="117659535"/>
<name>A0ABM3YQX2_PANGU</name>
<dbReference type="Gene3D" id="3.90.215.10">
    <property type="entry name" value="Gamma Fibrinogen, chain A, domain 1"/>
    <property type="match status" value="1"/>
</dbReference>
<protein>
    <submittedName>
        <fullName evidence="6">Intelectin-like protein</fullName>
    </submittedName>
</protein>
<keyword evidence="4" id="KW-1015">Disulfide bond</keyword>
<dbReference type="SUPFAM" id="SSF56496">
    <property type="entry name" value="Fibrinogen C-terminal domain-like"/>
    <property type="match status" value="1"/>
</dbReference>
<proteinExistence type="predicted"/>
<accession>A0ABM3YQX2</accession>
<evidence type="ECO:0000256" key="2">
    <source>
        <dbReference type="ARBA" id="ARBA00022734"/>
    </source>
</evidence>
<dbReference type="InterPro" id="IPR014716">
    <property type="entry name" value="Fibrinogen_a/b/g_C_1"/>
</dbReference>
<keyword evidence="3" id="KW-0106">Calcium</keyword>
<evidence type="ECO:0000256" key="3">
    <source>
        <dbReference type="ARBA" id="ARBA00022837"/>
    </source>
</evidence>
<keyword evidence="2" id="KW-0430">Lectin</keyword>
<dbReference type="Proteomes" id="UP001652622">
    <property type="component" value="Unplaced"/>
</dbReference>
<evidence type="ECO:0000256" key="1">
    <source>
        <dbReference type="ARBA" id="ARBA00022723"/>
    </source>
</evidence>
<evidence type="ECO:0000313" key="6">
    <source>
        <dbReference type="RefSeq" id="XP_060538514.1"/>
    </source>
</evidence>
<keyword evidence="5" id="KW-1185">Reference proteome</keyword>
<dbReference type="PANTHER" id="PTHR16146">
    <property type="entry name" value="INTELECTIN"/>
    <property type="match status" value="1"/>
</dbReference>
<dbReference type="RefSeq" id="XP_060538514.1">
    <property type="nucleotide sequence ID" value="XM_060682531.1"/>
</dbReference>
<organism evidence="5 6">
    <name type="scientific">Pantherophis guttatus</name>
    <name type="common">Corn snake</name>
    <name type="synonym">Elaphe guttata</name>
    <dbReference type="NCBI Taxonomy" id="94885"/>
    <lineage>
        <taxon>Eukaryota</taxon>
        <taxon>Metazoa</taxon>
        <taxon>Chordata</taxon>
        <taxon>Craniata</taxon>
        <taxon>Vertebrata</taxon>
        <taxon>Euteleostomi</taxon>
        <taxon>Lepidosauria</taxon>
        <taxon>Squamata</taxon>
        <taxon>Bifurcata</taxon>
        <taxon>Unidentata</taxon>
        <taxon>Episquamata</taxon>
        <taxon>Toxicofera</taxon>
        <taxon>Serpentes</taxon>
        <taxon>Colubroidea</taxon>
        <taxon>Colubridae</taxon>
        <taxon>Colubrinae</taxon>
        <taxon>Pantherophis</taxon>
    </lineage>
</organism>
<evidence type="ECO:0000313" key="5">
    <source>
        <dbReference type="Proteomes" id="UP001652622"/>
    </source>
</evidence>
<reference evidence="6" key="1">
    <citation type="submission" date="2025-08" db="UniProtKB">
        <authorList>
            <consortium name="RefSeq"/>
        </authorList>
    </citation>
    <scope>IDENTIFICATION</scope>
    <source>
        <tissue evidence="6">Blood</tissue>
    </source>
</reference>
<sequence>MAVAESGAMHRRRDPPQSVCRSKVAHIHLQTRQSAPAQWMVWLDLYPLHGTTFTAAFGCWGTTDEDCLQKQYGSCKEIKNSCAKASDRLYNLTSEDGEIYQTFCDMSTNGGGWTLVASVHENNIFGKCTVGDRWSSQQGNNPNYRYGDGNWANNNTFGSAIAATSDDYKNPGYYALRAQDISIWHVPNNTPMKKWRDVSFLRYHTETRFLSDLGGNLLRLYERYPVKYDGGSCPNDNGPAIPIVYDVGDAQKTSELYSPHGRTEFVPGFVQFRVFNNEKAALALCSGIKLTRCNSEHHCIGGGGFFAEGNPRQCGDFASFDWDGYGTHRGWSTSQTIVDAAVLIFYR</sequence>
<evidence type="ECO:0000256" key="4">
    <source>
        <dbReference type="ARBA" id="ARBA00023157"/>
    </source>
</evidence>
<gene>
    <name evidence="6" type="primary">LOC117659535</name>
</gene>